<dbReference type="PANTHER" id="PTHR22775">
    <property type="entry name" value="SORTING NEXIN"/>
    <property type="match status" value="1"/>
</dbReference>
<feature type="coiled-coil region" evidence="1">
    <location>
        <begin position="503"/>
        <end position="530"/>
    </location>
</feature>
<protein>
    <submittedName>
        <fullName evidence="5">1213_t:CDS:1</fullName>
    </submittedName>
</protein>
<gene>
    <name evidence="5" type="ORF">AMORRO_LOCUS6647</name>
</gene>
<feature type="transmembrane region" description="Helical" evidence="3">
    <location>
        <begin position="39"/>
        <end position="61"/>
    </location>
</feature>
<keyword evidence="6" id="KW-1185">Reference proteome</keyword>
<dbReference type="InterPro" id="IPR001683">
    <property type="entry name" value="PX_dom"/>
</dbReference>
<organism evidence="5 6">
    <name type="scientific">Acaulospora morrowiae</name>
    <dbReference type="NCBI Taxonomy" id="94023"/>
    <lineage>
        <taxon>Eukaryota</taxon>
        <taxon>Fungi</taxon>
        <taxon>Fungi incertae sedis</taxon>
        <taxon>Mucoromycota</taxon>
        <taxon>Glomeromycotina</taxon>
        <taxon>Glomeromycetes</taxon>
        <taxon>Diversisporales</taxon>
        <taxon>Acaulosporaceae</taxon>
        <taxon>Acaulospora</taxon>
    </lineage>
</organism>
<evidence type="ECO:0000313" key="6">
    <source>
        <dbReference type="Proteomes" id="UP000789342"/>
    </source>
</evidence>
<evidence type="ECO:0000259" key="4">
    <source>
        <dbReference type="PROSITE" id="PS50195"/>
    </source>
</evidence>
<keyword evidence="3" id="KW-1133">Transmembrane helix</keyword>
<dbReference type="InterPro" id="IPR036871">
    <property type="entry name" value="PX_dom_sf"/>
</dbReference>
<dbReference type="AlphaFoldDB" id="A0A9N9FZW6"/>
<dbReference type="Proteomes" id="UP000789342">
    <property type="component" value="Unassembled WGS sequence"/>
</dbReference>
<proteinExistence type="predicted"/>
<reference evidence="5" key="1">
    <citation type="submission" date="2021-06" db="EMBL/GenBank/DDBJ databases">
        <authorList>
            <person name="Kallberg Y."/>
            <person name="Tangrot J."/>
            <person name="Rosling A."/>
        </authorList>
    </citation>
    <scope>NUCLEOTIDE SEQUENCE</scope>
    <source>
        <strain evidence="5">CL551</strain>
    </source>
</reference>
<feature type="domain" description="PX" evidence="4">
    <location>
        <begin position="570"/>
        <end position="681"/>
    </location>
</feature>
<name>A0A9N9FZW6_9GLOM</name>
<dbReference type="PROSITE" id="PS50195">
    <property type="entry name" value="PX"/>
    <property type="match status" value="1"/>
</dbReference>
<feature type="region of interest" description="Disordered" evidence="2">
    <location>
        <begin position="231"/>
        <end position="258"/>
    </location>
</feature>
<dbReference type="OrthoDB" id="120967at2759"/>
<keyword evidence="3" id="KW-0472">Membrane</keyword>
<dbReference type="SUPFAM" id="SSF64268">
    <property type="entry name" value="PX domain"/>
    <property type="match status" value="1"/>
</dbReference>
<keyword evidence="3" id="KW-0812">Transmembrane</keyword>
<evidence type="ECO:0000256" key="1">
    <source>
        <dbReference type="SAM" id="Coils"/>
    </source>
</evidence>
<evidence type="ECO:0000313" key="5">
    <source>
        <dbReference type="EMBL" id="CAG8574863.1"/>
    </source>
</evidence>
<dbReference type="PANTHER" id="PTHR22775:SF3">
    <property type="entry name" value="SORTING NEXIN-13"/>
    <property type="match status" value="1"/>
</dbReference>
<dbReference type="GO" id="GO:0035091">
    <property type="term" value="F:phosphatidylinositol binding"/>
    <property type="evidence" value="ECO:0007669"/>
    <property type="project" value="InterPro"/>
</dbReference>
<feature type="transmembrane region" description="Helical" evidence="3">
    <location>
        <begin position="67"/>
        <end position="92"/>
    </location>
</feature>
<dbReference type="EMBL" id="CAJVPV010004515">
    <property type="protein sequence ID" value="CAG8574863.1"/>
    <property type="molecule type" value="Genomic_DNA"/>
</dbReference>
<evidence type="ECO:0000256" key="2">
    <source>
        <dbReference type="SAM" id="MobiDB-lite"/>
    </source>
</evidence>
<comment type="caution">
    <text evidence="5">The sequence shown here is derived from an EMBL/GenBank/DDBJ whole genome shotgun (WGS) entry which is preliminary data.</text>
</comment>
<feature type="compositionally biased region" description="Basic and acidic residues" evidence="2">
    <location>
        <begin position="239"/>
        <end position="257"/>
    </location>
</feature>
<dbReference type="Pfam" id="PF00787">
    <property type="entry name" value="PX"/>
    <property type="match status" value="1"/>
</dbReference>
<dbReference type="Gene3D" id="3.30.1520.10">
    <property type="entry name" value="Phox-like domain"/>
    <property type="match status" value="1"/>
</dbReference>
<accession>A0A9N9FZW6</accession>
<keyword evidence="1" id="KW-0175">Coiled coil</keyword>
<sequence>MSLALEILSAYKKIIFEPVGKAVMPYFGSDTYKSSGNNIIVLLVFSVVASSFLLNHIIDFALLLSEIFVGVCLVYFILNSFTPLCEIIITYFNTSFGRTRNHLLTSDKSDTSYEITRNEEMMKLVAYHCGEQDQLHEHFFVEKQREKMTSSMPKLKNSSCRSNLKEVAIRFFGGFLTVAFLLKNITHILLFSFNIFVGTCLIHIILCSFTPFHEIVAIHFTKPNQIVHDATSTNPVPFHKNDREKHTSKRDGQHQLEKNTSFTNTMVDLCTTQASFVNLSISNYQDTEKPEVSGGSRDQGEKIDKTLIMESAQDQEHKDQSIEPKIDELSISLEVNKNREQIGTSDDGTSVSHSGDTIQLKEIPEDNLHVVAAPFLDAEDEKIPKVSFMPIDEVSWPAKVSETIVTREVKINEKINDDVQILNPEWIQGISEWQVREVEKSDDATIFVNPDSDRFSESESASISTLEDHNEMVKSCKPVYEPFTEVHVAPPSELFLHDVIIQLDQEIGMIAEHEKKAKSLIEEKEMKEERDQEYKIIKRIQETLMNQIHILNYQKLQYEIQERENALSPKNTIISVPAFTLEPADSRNFAVYIIMVQQKTKDGRLKSGWVLSRRYNEFFSLYQHLKKMQLCEFNFPKKTLFADLSDDLLEFRREKFNELLQVLISNPKVCNDIEFQKFLYK</sequence>
<evidence type="ECO:0000256" key="3">
    <source>
        <dbReference type="SAM" id="Phobius"/>
    </source>
</evidence>
<feature type="transmembrane region" description="Helical" evidence="3">
    <location>
        <begin position="188"/>
        <end position="212"/>
    </location>
</feature>